<dbReference type="Proteomes" id="UP000218432">
    <property type="component" value="Chromosome 3"/>
</dbReference>
<organism evidence="1 2">
    <name type="scientific">Burkholderia stabilis</name>
    <dbReference type="NCBI Taxonomy" id="95485"/>
    <lineage>
        <taxon>Bacteria</taxon>
        <taxon>Pseudomonadati</taxon>
        <taxon>Pseudomonadota</taxon>
        <taxon>Betaproteobacteria</taxon>
        <taxon>Burkholderiales</taxon>
        <taxon>Burkholderiaceae</taxon>
        <taxon>Burkholderia</taxon>
        <taxon>Burkholderia cepacia complex</taxon>
    </lineage>
</organism>
<protein>
    <submittedName>
        <fullName evidence="1">Uncharacterized protein</fullName>
    </submittedName>
</protein>
<proteinExistence type="predicted"/>
<reference evidence="1 2" key="1">
    <citation type="journal article" date="2017" name="Genome Announc.">
        <title>Complete Genome Sequence of Burkholderia stabilis FERMP-21014.</title>
        <authorList>
            <person name="Konishi K."/>
            <person name="Kumagai T."/>
            <person name="Sakasegawa S."/>
            <person name="Tamura T."/>
        </authorList>
    </citation>
    <scope>NUCLEOTIDE SEQUENCE [LARGE SCALE GENOMIC DNA]</scope>
    <source>
        <strain evidence="1 2">FERMP-21014</strain>
    </source>
</reference>
<evidence type="ECO:0000313" key="1">
    <source>
        <dbReference type="EMBL" id="BAX63435.1"/>
    </source>
</evidence>
<accession>A0A1Y1BUJ7</accession>
<evidence type="ECO:0000313" key="2">
    <source>
        <dbReference type="Proteomes" id="UP000218432"/>
    </source>
</evidence>
<sequence length="41" mass="4446">MPELKKRGLYLTTTPSGTFRSCLEGGDRLPGRACGASFRQS</sequence>
<dbReference type="AlphaFoldDB" id="A0A1Y1BUJ7"/>
<gene>
    <name evidence="1" type="ORF">BSFP_063080</name>
</gene>
<dbReference type="EMBL" id="AP018113">
    <property type="protein sequence ID" value="BAX63435.1"/>
    <property type="molecule type" value="Genomic_DNA"/>
</dbReference>
<name>A0A1Y1BUJ7_9BURK</name>